<comment type="caution">
    <text evidence="1">The sequence shown here is derived from an EMBL/GenBank/DDBJ whole genome shotgun (WGS) entry which is preliminary data.</text>
</comment>
<reference evidence="1 2" key="1">
    <citation type="submission" date="2020-08" db="EMBL/GenBank/DDBJ databases">
        <title>Functional genomics of gut bacteria from endangered species of beetles.</title>
        <authorList>
            <person name="Carlos-Shanley C."/>
        </authorList>
    </citation>
    <scope>NUCLEOTIDE SEQUENCE [LARGE SCALE GENOMIC DNA]</scope>
    <source>
        <strain evidence="1 2">S00202</strain>
    </source>
</reference>
<organism evidence="1 2">
    <name type="scientific">Pseudomonas fluvialis</name>
    <dbReference type="NCBI Taxonomy" id="1793966"/>
    <lineage>
        <taxon>Bacteria</taxon>
        <taxon>Pseudomonadati</taxon>
        <taxon>Pseudomonadota</taxon>
        <taxon>Gammaproteobacteria</taxon>
        <taxon>Pseudomonadales</taxon>
        <taxon>Pseudomonadaceae</taxon>
        <taxon>Pseudomonas</taxon>
    </lineage>
</organism>
<proteinExistence type="predicted"/>
<sequence>MPRLLLLFLLFGLACGARATESLTWLLLPIPGAINLKQGVPDDGMALELLRALEPGLRSRGVQVRYELGNVPRMQQNLEQGRPLCSAVNLRSAERDRLALFVPLLVVPPMQLVVRAEDRARLPLDNGQVAWQALLDSGLHGAVHSQRVYPQAIRASMQQALSDGRLQALTLSGNIDKHLLMLSHGRFDFTLEFPLVVSQVMRSGQLKQPLTLLPLQQMEQLEVVGTYCTRSPWGEQMARQVDASLRELLQAQSLEPLYQHWLPAESYQAYQASIQHFLHHRAQLPMQFD</sequence>
<dbReference type="EMBL" id="JACHLL010000003">
    <property type="protein sequence ID" value="MBB6341850.1"/>
    <property type="molecule type" value="Genomic_DNA"/>
</dbReference>
<accession>A0A7X0BU20</accession>
<evidence type="ECO:0000313" key="2">
    <source>
        <dbReference type="Proteomes" id="UP000557193"/>
    </source>
</evidence>
<evidence type="ECO:0000313" key="1">
    <source>
        <dbReference type="EMBL" id="MBB6341850.1"/>
    </source>
</evidence>
<name>A0A7X0BU20_9PSED</name>
<dbReference type="PROSITE" id="PS51257">
    <property type="entry name" value="PROKAR_LIPOPROTEIN"/>
    <property type="match status" value="1"/>
</dbReference>
<gene>
    <name evidence="1" type="ORF">HNP49_002018</name>
</gene>
<protein>
    <submittedName>
        <fullName evidence="1">Uncharacterized protein (TIGR02285 family)</fullName>
    </submittedName>
</protein>
<dbReference type="Proteomes" id="UP000557193">
    <property type="component" value="Unassembled WGS sequence"/>
</dbReference>
<keyword evidence="2" id="KW-1185">Reference proteome</keyword>
<dbReference type="AlphaFoldDB" id="A0A7X0BU20"/>
<dbReference type="RefSeq" id="WP_184682907.1">
    <property type="nucleotide sequence ID" value="NZ_JACHLL010000003.1"/>
</dbReference>
<dbReference type="SUPFAM" id="SSF53850">
    <property type="entry name" value="Periplasmic binding protein-like II"/>
    <property type="match status" value="1"/>
</dbReference>